<dbReference type="Proteomes" id="UP000367750">
    <property type="component" value="Unassembled WGS sequence"/>
</dbReference>
<dbReference type="AlphaFoldDB" id="A0A5J5G224"/>
<name>A0A5J5G224_9BACL</name>
<gene>
    <name evidence="2" type="ORF">F4V43_13930</name>
</gene>
<dbReference type="OrthoDB" id="2435874at2"/>
<proteinExistence type="predicted"/>
<organism evidence="2 3">
    <name type="scientific">Paenibacillus spiritus</name>
    <dbReference type="NCBI Taxonomy" id="2496557"/>
    <lineage>
        <taxon>Bacteria</taxon>
        <taxon>Bacillati</taxon>
        <taxon>Bacillota</taxon>
        <taxon>Bacilli</taxon>
        <taxon>Bacillales</taxon>
        <taxon>Paenibacillaceae</taxon>
        <taxon>Paenibacillus</taxon>
    </lineage>
</organism>
<keyword evidence="3" id="KW-1185">Reference proteome</keyword>
<feature type="domain" description="Peptidase C39-like" evidence="1">
    <location>
        <begin position="16"/>
        <end position="157"/>
    </location>
</feature>
<evidence type="ECO:0000313" key="2">
    <source>
        <dbReference type="EMBL" id="KAA9000945.1"/>
    </source>
</evidence>
<dbReference type="EMBL" id="VYKK01000020">
    <property type="protein sequence ID" value="KAA9000945.1"/>
    <property type="molecule type" value="Genomic_DNA"/>
</dbReference>
<comment type="caution">
    <text evidence="2">The sequence shown here is derived from an EMBL/GenBank/DDBJ whole genome shotgun (WGS) entry which is preliminary data.</text>
</comment>
<protein>
    <recommendedName>
        <fullName evidence="1">Peptidase C39-like domain-containing protein</fullName>
    </recommendedName>
</protein>
<dbReference type="RefSeq" id="WP_150458861.1">
    <property type="nucleotide sequence ID" value="NZ_VYKK01000020.1"/>
</dbReference>
<dbReference type="Pfam" id="PF13529">
    <property type="entry name" value="Peptidase_C39_2"/>
    <property type="match status" value="1"/>
</dbReference>
<evidence type="ECO:0000313" key="3">
    <source>
        <dbReference type="Proteomes" id="UP000367750"/>
    </source>
</evidence>
<accession>A0A5J5G224</accession>
<reference evidence="2 3" key="1">
    <citation type="submission" date="2019-09" db="EMBL/GenBank/DDBJ databases">
        <title>Bacillus ochoae sp. nov., Paenibacillus whitsoniae sp. nov., Paenibacillus spiritus sp. nov. Isolated from the Mars Exploration Rover during spacecraft assembly.</title>
        <authorList>
            <person name="Seuylemezian A."/>
            <person name="Vaishampayan P."/>
        </authorList>
    </citation>
    <scope>NUCLEOTIDE SEQUENCE [LARGE SCALE GENOMIC DNA]</scope>
    <source>
        <strain evidence="2 3">MER_111</strain>
    </source>
</reference>
<sequence length="205" mass="23040">MSEADGRAERFSRRLNLAPLSQWEAGVSRPASACGPAAMAALADYWAGLALPGSGAAESAPARINHMYERYGGRPWGMSAGGLVRGLRRYWKRHAPEGARVFLAVFRDFERYREEIDAGRPVAVKFDRWSALRWRGDYAFDYHWTVGIGYEVEGKNRFLLLHDNGGRKRSGEAVPGRERRIAYEANRPVLTMVSLRIDTPENRGV</sequence>
<dbReference type="InterPro" id="IPR039564">
    <property type="entry name" value="Peptidase_C39-like"/>
</dbReference>
<evidence type="ECO:0000259" key="1">
    <source>
        <dbReference type="Pfam" id="PF13529"/>
    </source>
</evidence>